<gene>
    <name evidence="1" type="ORF">NQ176_g10824</name>
</gene>
<sequence>MPGISAFDPNVVPNFAAVVALVTLLGSFFSAPEAAHPREEDIKRHGLSILDLAMSAPMAAIDMDSVAGWILRTLYMRLTTRPAIACMASHTAMHFSEIMGLHRDVTANRLAPGSGFDKDELESRRRYFCVARFLNHLLATEYGSSPVSLTHANSAAPASPPGTHVQALHAMTSVLQDADAAASAGLDSQDFVDLFRRLQGIAHDNDDTVALFNADVCLSSERTWWNMLSVPFQSICICASMDELALLTLLSAAMELLRAVADKFGSHMAKEALVTAQQILAASKGRTDAKLVMKDAALAHALPALDIDWTSFDSAFDMTGDWQPVVDFFIIITQGVVVPGISGVTVTSITKTDLLRDPTAHKQIPPLQEREQNLSDSQTKKEETSVAKMYQQDTMIDGKYALDLRTMAEFVALAQSYKSTDIFVQNITSKKEADCKGTPARLLMFGFEPGTVITITADGTDPHVEKAAVRSLITFLAQAADKYTVPVPSLLNPEPSEPDPYGQL</sequence>
<dbReference type="Proteomes" id="UP001143910">
    <property type="component" value="Unassembled WGS sequence"/>
</dbReference>
<reference evidence="1" key="1">
    <citation type="submission" date="2022-08" db="EMBL/GenBank/DDBJ databases">
        <title>Genome Sequence of Lecanicillium fungicola.</title>
        <authorList>
            <person name="Buettner E."/>
        </authorList>
    </citation>
    <scope>NUCLEOTIDE SEQUENCE</scope>
    <source>
        <strain evidence="1">Babe33</strain>
    </source>
</reference>
<evidence type="ECO:0000313" key="1">
    <source>
        <dbReference type="EMBL" id="KAJ2964002.1"/>
    </source>
</evidence>
<protein>
    <submittedName>
        <fullName evidence="1">Uncharacterized protein</fullName>
    </submittedName>
</protein>
<accession>A0ACC1MFC2</accession>
<proteinExistence type="predicted"/>
<organism evidence="1 2">
    <name type="scientific">Zarea fungicola</name>
    <dbReference type="NCBI Taxonomy" id="93591"/>
    <lineage>
        <taxon>Eukaryota</taxon>
        <taxon>Fungi</taxon>
        <taxon>Dikarya</taxon>
        <taxon>Ascomycota</taxon>
        <taxon>Pezizomycotina</taxon>
        <taxon>Sordariomycetes</taxon>
        <taxon>Hypocreomycetidae</taxon>
        <taxon>Hypocreales</taxon>
        <taxon>Cordycipitaceae</taxon>
        <taxon>Zarea</taxon>
    </lineage>
</organism>
<name>A0ACC1MFC2_9HYPO</name>
<evidence type="ECO:0000313" key="2">
    <source>
        <dbReference type="Proteomes" id="UP001143910"/>
    </source>
</evidence>
<comment type="caution">
    <text evidence="1">The sequence shown here is derived from an EMBL/GenBank/DDBJ whole genome shotgun (WGS) entry which is preliminary data.</text>
</comment>
<keyword evidence="2" id="KW-1185">Reference proteome</keyword>
<dbReference type="EMBL" id="JANJQO010003176">
    <property type="protein sequence ID" value="KAJ2964002.1"/>
    <property type="molecule type" value="Genomic_DNA"/>
</dbReference>